<evidence type="ECO:0000313" key="2">
    <source>
        <dbReference type="Proteomes" id="UP000887013"/>
    </source>
</evidence>
<dbReference type="EMBL" id="BMAW01095320">
    <property type="protein sequence ID" value="GFS69743.1"/>
    <property type="molecule type" value="Genomic_DNA"/>
</dbReference>
<evidence type="ECO:0000313" key="1">
    <source>
        <dbReference type="EMBL" id="GFS69743.1"/>
    </source>
</evidence>
<protein>
    <submittedName>
        <fullName evidence="1">Uncharacterized protein</fullName>
    </submittedName>
</protein>
<reference evidence="1" key="1">
    <citation type="submission" date="2020-08" db="EMBL/GenBank/DDBJ databases">
        <title>Multicomponent nature underlies the extraordinary mechanical properties of spider dragline silk.</title>
        <authorList>
            <person name="Kono N."/>
            <person name="Nakamura H."/>
            <person name="Mori M."/>
            <person name="Yoshida Y."/>
            <person name="Ohtoshi R."/>
            <person name="Malay A.D."/>
            <person name="Moran D.A.P."/>
            <person name="Tomita M."/>
            <person name="Numata K."/>
            <person name="Arakawa K."/>
        </authorList>
    </citation>
    <scope>NUCLEOTIDE SEQUENCE</scope>
</reference>
<accession>A0A8X6T2Q3</accession>
<gene>
    <name evidence="1" type="ORF">NPIL_222241</name>
</gene>
<comment type="caution">
    <text evidence="1">The sequence shown here is derived from an EMBL/GenBank/DDBJ whole genome shotgun (WGS) entry which is preliminary data.</text>
</comment>
<dbReference type="AlphaFoldDB" id="A0A8X6T2Q3"/>
<sequence>MFAFQRRPFRFLMMAVNTTNFMARQSTQTSTTYEHTEKIREGYFTPGNSSSEKHSTSKVSLYERATINIDKPLFIKLLHLHWQEACYLKRSSYRPEP</sequence>
<name>A0A8X6T2Q3_NEPPI</name>
<keyword evidence="2" id="KW-1185">Reference proteome</keyword>
<organism evidence="1 2">
    <name type="scientific">Nephila pilipes</name>
    <name type="common">Giant wood spider</name>
    <name type="synonym">Nephila maculata</name>
    <dbReference type="NCBI Taxonomy" id="299642"/>
    <lineage>
        <taxon>Eukaryota</taxon>
        <taxon>Metazoa</taxon>
        <taxon>Ecdysozoa</taxon>
        <taxon>Arthropoda</taxon>
        <taxon>Chelicerata</taxon>
        <taxon>Arachnida</taxon>
        <taxon>Araneae</taxon>
        <taxon>Araneomorphae</taxon>
        <taxon>Entelegynae</taxon>
        <taxon>Araneoidea</taxon>
        <taxon>Nephilidae</taxon>
        <taxon>Nephila</taxon>
    </lineage>
</organism>
<dbReference type="Proteomes" id="UP000887013">
    <property type="component" value="Unassembled WGS sequence"/>
</dbReference>
<proteinExistence type="predicted"/>